<dbReference type="Proteomes" id="UP001197247">
    <property type="component" value="Unassembled WGS sequence"/>
</dbReference>
<dbReference type="PANTHER" id="PTHR35176">
    <property type="entry name" value="HEME OXYGENASE HI_0854-RELATED"/>
    <property type="match status" value="1"/>
</dbReference>
<keyword evidence="1" id="KW-0560">Oxidoreductase</keyword>
<dbReference type="NCBIfam" id="TIGR03618">
    <property type="entry name" value="Rv1155_F420"/>
    <property type="match status" value="1"/>
</dbReference>
<name>A0ABS5TT31_9ACTN</name>
<organism evidence="3 4">
    <name type="scientific">Kineosporia corallincola</name>
    <dbReference type="NCBI Taxonomy" id="2835133"/>
    <lineage>
        <taxon>Bacteria</taxon>
        <taxon>Bacillati</taxon>
        <taxon>Actinomycetota</taxon>
        <taxon>Actinomycetes</taxon>
        <taxon>Kineosporiales</taxon>
        <taxon>Kineosporiaceae</taxon>
        <taxon>Kineosporia</taxon>
    </lineage>
</organism>
<dbReference type="InterPro" id="IPR052019">
    <property type="entry name" value="F420H2_bilvrd_red/Heme_oxyg"/>
</dbReference>
<protein>
    <submittedName>
        <fullName evidence="3">TIGR03618 family F420-dependent PPOX class oxidoreductase</fullName>
    </submittedName>
</protein>
<proteinExistence type="predicted"/>
<dbReference type="EMBL" id="JAHBAY010000021">
    <property type="protein sequence ID" value="MBT0773938.1"/>
    <property type="molecule type" value="Genomic_DNA"/>
</dbReference>
<evidence type="ECO:0000256" key="1">
    <source>
        <dbReference type="ARBA" id="ARBA00023002"/>
    </source>
</evidence>
<evidence type="ECO:0000259" key="2">
    <source>
        <dbReference type="Pfam" id="PF01243"/>
    </source>
</evidence>
<feature type="domain" description="Pyridoxamine 5'-phosphate oxidase N-terminal" evidence="2">
    <location>
        <begin position="14"/>
        <end position="126"/>
    </location>
</feature>
<accession>A0ABS5TT31</accession>
<dbReference type="Pfam" id="PF01243">
    <property type="entry name" value="PNPOx_N"/>
    <property type="match status" value="1"/>
</dbReference>
<dbReference type="Gene3D" id="2.30.110.10">
    <property type="entry name" value="Electron Transport, Fmn-binding Protein, Chain A"/>
    <property type="match status" value="1"/>
</dbReference>
<evidence type="ECO:0000313" key="3">
    <source>
        <dbReference type="EMBL" id="MBT0773938.1"/>
    </source>
</evidence>
<evidence type="ECO:0000313" key="4">
    <source>
        <dbReference type="Proteomes" id="UP001197247"/>
    </source>
</evidence>
<dbReference type="InterPro" id="IPR011576">
    <property type="entry name" value="Pyridox_Oxase_N"/>
</dbReference>
<dbReference type="InterPro" id="IPR012349">
    <property type="entry name" value="Split_barrel_FMN-bd"/>
</dbReference>
<gene>
    <name evidence="3" type="ORF">KIH74_33650</name>
</gene>
<dbReference type="PANTHER" id="PTHR35176:SF1">
    <property type="entry name" value="F420H(2)-DEPENDENT BILIVERDIN REDUCTASE"/>
    <property type="match status" value="1"/>
</dbReference>
<sequence length="131" mass="14335">MSFDPAHLPSSALPLLTERHLATLATLRADGSPHVVPVGFTWDGATRLVRVITGGGSVKARNARRGGRAAVSVVDGRWWLTLEGPVQVLEDDESVREAERRYEERYRPPRVNPARVVVTIAVDRVLGHLPG</sequence>
<dbReference type="RefSeq" id="WP_214160470.1">
    <property type="nucleotide sequence ID" value="NZ_JAHBAY010000021.1"/>
</dbReference>
<keyword evidence="4" id="KW-1185">Reference proteome</keyword>
<reference evidence="3 4" key="1">
    <citation type="submission" date="2021-05" db="EMBL/GenBank/DDBJ databases">
        <title>Kineosporia and Streptomyces sp. nov. two new marine actinobacteria isolated from Coral.</title>
        <authorList>
            <person name="Buangrab K."/>
            <person name="Sutthacheep M."/>
            <person name="Yeemin T."/>
            <person name="Harunari E."/>
            <person name="Igarashi Y."/>
            <person name="Kanchanasin P."/>
            <person name="Tanasupawat S."/>
            <person name="Phongsopitanun W."/>
        </authorList>
    </citation>
    <scope>NUCLEOTIDE SEQUENCE [LARGE SCALE GENOMIC DNA]</scope>
    <source>
        <strain evidence="3 4">J2-2</strain>
    </source>
</reference>
<dbReference type="SUPFAM" id="SSF50475">
    <property type="entry name" value="FMN-binding split barrel"/>
    <property type="match status" value="1"/>
</dbReference>
<dbReference type="InterPro" id="IPR019920">
    <property type="entry name" value="F420-binding_dom_put"/>
</dbReference>
<comment type="caution">
    <text evidence="3">The sequence shown here is derived from an EMBL/GenBank/DDBJ whole genome shotgun (WGS) entry which is preliminary data.</text>
</comment>